<dbReference type="Gene3D" id="2.40.10.10">
    <property type="entry name" value="Trypsin-like serine proteases"/>
    <property type="match status" value="2"/>
</dbReference>
<evidence type="ECO:0000313" key="4">
    <source>
        <dbReference type="EMBL" id="SEL57433.1"/>
    </source>
</evidence>
<dbReference type="InterPro" id="IPR009003">
    <property type="entry name" value="Peptidase_S1_PA"/>
</dbReference>
<dbReference type="PROSITE" id="PS50293">
    <property type="entry name" value="TPR_REGION"/>
    <property type="match status" value="3"/>
</dbReference>
<dbReference type="Proteomes" id="UP000198620">
    <property type="component" value="Unassembled WGS sequence"/>
</dbReference>
<keyword evidence="1" id="KW-0677">Repeat</keyword>
<evidence type="ECO:0000313" key="5">
    <source>
        <dbReference type="Proteomes" id="UP000198620"/>
    </source>
</evidence>
<dbReference type="SUPFAM" id="SSF48452">
    <property type="entry name" value="TPR-like"/>
    <property type="match status" value="1"/>
</dbReference>
<name>A0A1H7RB61_9PROT</name>
<dbReference type="EMBL" id="FOBH01000016">
    <property type="protein sequence ID" value="SEL57433.1"/>
    <property type="molecule type" value="Genomic_DNA"/>
</dbReference>
<evidence type="ECO:0000256" key="1">
    <source>
        <dbReference type="ARBA" id="ARBA00022737"/>
    </source>
</evidence>
<reference evidence="4 5" key="1">
    <citation type="submission" date="2016-10" db="EMBL/GenBank/DDBJ databases">
        <authorList>
            <person name="de Groot N.N."/>
        </authorList>
    </citation>
    <scope>NUCLEOTIDE SEQUENCE [LARGE SCALE GENOMIC DNA]</scope>
    <source>
        <strain evidence="4 5">Nv1</strain>
    </source>
</reference>
<dbReference type="PANTHER" id="PTHR44943">
    <property type="entry name" value="CELLULOSE SYNTHASE OPERON PROTEIN C"/>
    <property type="match status" value="1"/>
</dbReference>
<proteinExistence type="predicted"/>
<feature type="repeat" description="TPR" evidence="3">
    <location>
        <begin position="378"/>
        <end position="411"/>
    </location>
</feature>
<evidence type="ECO:0000256" key="2">
    <source>
        <dbReference type="ARBA" id="ARBA00022803"/>
    </source>
</evidence>
<dbReference type="OrthoDB" id="8559002at2"/>
<dbReference type="InterPro" id="IPR019734">
    <property type="entry name" value="TPR_rpt"/>
</dbReference>
<dbReference type="Gene3D" id="1.25.40.10">
    <property type="entry name" value="Tetratricopeptide repeat domain"/>
    <property type="match status" value="2"/>
</dbReference>
<dbReference type="PANTHER" id="PTHR44943:SF4">
    <property type="entry name" value="TPR REPEAT-CONTAINING PROTEIN MJ0798"/>
    <property type="match status" value="1"/>
</dbReference>
<dbReference type="InterPro" id="IPR051685">
    <property type="entry name" value="Ycf3/AcsC/BcsC/TPR_MFPF"/>
</dbReference>
<protein>
    <submittedName>
        <fullName evidence="4">Tetratricopeptide repeat-containing protein</fullName>
    </submittedName>
</protein>
<evidence type="ECO:0000256" key="3">
    <source>
        <dbReference type="PROSITE-ProRule" id="PRU00339"/>
    </source>
</evidence>
<dbReference type="InterPro" id="IPR043504">
    <property type="entry name" value="Peptidase_S1_PA_chymotrypsin"/>
</dbReference>
<sequence length="456" mass="51023">MSLNSAKKNYDLSHLYSVMIGGFVSALLSPIAAADTPETRDQFFLRVRPSVVGLSLVDTDGGLIGHGSGVLIDTARVITTCQVVKDAKSGHVHRPSGIFKAVLQHAEPARDLCQMKALQHLQSPPIVLGTAKKIRIGQRVYAIGTRKSGKGREGWESLLSEAVVSNLRPYGGSQYIQISPAIAPSSSGGGLFDEQGRLIGILSVQFIEGENFTFALPADWVVELANRTPATQRSQGVTKKNGLNWLNHTLALEKKGDWPGLFKASQQEIKRDPANAAAWFSSGIALAHFKQYNRAVHAYREAIRNQGDYGEAWHKLGGAYAYLKEYDHAIHAYRDALRLEPENAEAWYELANTYYDVKQYAHAIHAYREVLRIQPENPDAWYKLGITYDDMKLYGDAVEAYREALRIQPENTDAWYHLGVDYAIEGDRDKVREVYRVLRELDRAKAEQYFNIYILP</sequence>
<dbReference type="STRING" id="1233.SAMN05216387_11617"/>
<keyword evidence="2 3" id="KW-0802">TPR repeat</keyword>
<feature type="repeat" description="TPR" evidence="3">
    <location>
        <begin position="344"/>
        <end position="377"/>
    </location>
</feature>
<dbReference type="Pfam" id="PF13365">
    <property type="entry name" value="Trypsin_2"/>
    <property type="match status" value="1"/>
</dbReference>
<dbReference type="SUPFAM" id="SSF50494">
    <property type="entry name" value="Trypsin-like serine proteases"/>
    <property type="match status" value="1"/>
</dbReference>
<gene>
    <name evidence="4" type="ORF">SAMN05216387_11617</name>
</gene>
<dbReference type="Pfam" id="PF07719">
    <property type="entry name" value="TPR_2"/>
    <property type="match status" value="1"/>
</dbReference>
<dbReference type="AlphaFoldDB" id="A0A1H7RB61"/>
<dbReference type="SMART" id="SM00028">
    <property type="entry name" value="TPR"/>
    <property type="match status" value="5"/>
</dbReference>
<keyword evidence="5" id="KW-1185">Reference proteome</keyword>
<feature type="repeat" description="TPR" evidence="3">
    <location>
        <begin position="310"/>
        <end position="343"/>
    </location>
</feature>
<accession>A0A1H7RB61</accession>
<dbReference type="InterPro" id="IPR011990">
    <property type="entry name" value="TPR-like_helical_dom_sf"/>
</dbReference>
<dbReference type="PROSITE" id="PS50005">
    <property type="entry name" value="TPR"/>
    <property type="match status" value="3"/>
</dbReference>
<dbReference type="RefSeq" id="WP_143053113.1">
    <property type="nucleotide sequence ID" value="NZ_FOBH01000016.1"/>
</dbReference>
<organism evidence="4 5">
    <name type="scientific">Nitrosovibrio tenuis</name>
    <dbReference type="NCBI Taxonomy" id="1233"/>
    <lineage>
        <taxon>Bacteria</taxon>
        <taxon>Pseudomonadati</taxon>
        <taxon>Pseudomonadota</taxon>
        <taxon>Betaproteobacteria</taxon>
        <taxon>Nitrosomonadales</taxon>
        <taxon>Nitrosomonadaceae</taxon>
        <taxon>Nitrosovibrio</taxon>
    </lineage>
</organism>
<dbReference type="InterPro" id="IPR013105">
    <property type="entry name" value="TPR_2"/>
</dbReference>
<dbReference type="Pfam" id="PF13432">
    <property type="entry name" value="TPR_16"/>
    <property type="match status" value="2"/>
</dbReference>